<organism evidence="1 2">
    <name type="scientific">Hymenobacter ruricola</name>
    <dbReference type="NCBI Taxonomy" id="2791023"/>
    <lineage>
        <taxon>Bacteria</taxon>
        <taxon>Pseudomonadati</taxon>
        <taxon>Bacteroidota</taxon>
        <taxon>Cytophagia</taxon>
        <taxon>Cytophagales</taxon>
        <taxon>Hymenobacteraceae</taxon>
        <taxon>Hymenobacter</taxon>
    </lineage>
</organism>
<comment type="caution">
    <text evidence="1">The sequence shown here is derived from an EMBL/GenBank/DDBJ whole genome shotgun (WGS) entry which is preliminary data.</text>
</comment>
<evidence type="ECO:0000313" key="1">
    <source>
        <dbReference type="EMBL" id="MBF9220419.1"/>
    </source>
</evidence>
<dbReference type="RefSeq" id="WP_196291877.1">
    <property type="nucleotide sequence ID" value="NZ_JADQDM010000002.1"/>
</dbReference>
<evidence type="ECO:0000313" key="2">
    <source>
        <dbReference type="Proteomes" id="UP000618931"/>
    </source>
</evidence>
<gene>
    <name evidence="1" type="ORF">I2H31_04830</name>
</gene>
<accession>A0ABS0I0E4</accession>
<protein>
    <submittedName>
        <fullName evidence="1">Uncharacterized protein</fullName>
    </submittedName>
</protein>
<dbReference type="Proteomes" id="UP000618931">
    <property type="component" value="Unassembled WGS sequence"/>
</dbReference>
<sequence length="299" mass="32927">MRELGPIYQHQAAGLLPTEQHEAAGFIRKLDSFVHAPLNRAAANRLLPFSQQPTVVALVARVLPQYQPWARPYYDIIGYWYSVALLSLARSEEALQALDQLTTEALAAGWTDLNLLRRNYRFFPEAAELAPLASAVDHYFQQLLPQTDSLIWARQIGLQVPPAPTWQASFELSTDGKKRFAFELSPAEKAQRLELAVSVYGAARGNGQSWDIRFGNVENTTAGNFFGSSTTSLRVQNRLLELPAAPSLLHFADTLAALEAAVGASFVRRISFSYFSNSIKNRGAVASWLAALPPASLPS</sequence>
<proteinExistence type="predicted"/>
<dbReference type="EMBL" id="JADQDM010000002">
    <property type="protein sequence ID" value="MBF9220419.1"/>
    <property type="molecule type" value="Genomic_DNA"/>
</dbReference>
<reference evidence="1 2" key="1">
    <citation type="submission" date="2020-11" db="EMBL/GenBank/DDBJ databases">
        <authorList>
            <person name="Kim M.K."/>
        </authorList>
    </citation>
    <scope>NUCLEOTIDE SEQUENCE [LARGE SCALE GENOMIC DNA]</scope>
    <source>
        <strain evidence="1 2">BT662</strain>
    </source>
</reference>
<keyword evidence="2" id="KW-1185">Reference proteome</keyword>
<name>A0ABS0I0E4_9BACT</name>